<accession>A0A3L8Q0R5</accession>
<evidence type="ECO:0000313" key="3">
    <source>
        <dbReference type="Proteomes" id="UP000281474"/>
    </source>
</evidence>
<dbReference type="OrthoDB" id="5599218at2"/>
<dbReference type="SMART" id="SM00671">
    <property type="entry name" value="SEL1"/>
    <property type="match status" value="2"/>
</dbReference>
<dbReference type="InterPro" id="IPR006597">
    <property type="entry name" value="Sel1-like"/>
</dbReference>
<name>A0A3L8Q0R5_9GAMM</name>
<organism evidence="2 3">
    <name type="scientific">Parashewanella curva</name>
    <dbReference type="NCBI Taxonomy" id="2338552"/>
    <lineage>
        <taxon>Bacteria</taxon>
        <taxon>Pseudomonadati</taxon>
        <taxon>Pseudomonadota</taxon>
        <taxon>Gammaproteobacteria</taxon>
        <taxon>Alteromonadales</taxon>
        <taxon>Shewanellaceae</taxon>
        <taxon>Parashewanella</taxon>
    </lineage>
</organism>
<evidence type="ECO:0000256" key="1">
    <source>
        <dbReference type="SAM" id="SignalP"/>
    </source>
</evidence>
<dbReference type="SUPFAM" id="SSF81901">
    <property type="entry name" value="HCP-like"/>
    <property type="match status" value="1"/>
</dbReference>
<dbReference type="PANTHER" id="PTHR11102:SF160">
    <property type="entry name" value="ERAD-ASSOCIATED E3 UBIQUITIN-PROTEIN LIGASE COMPONENT HRD3"/>
    <property type="match status" value="1"/>
</dbReference>
<feature type="signal peptide" evidence="1">
    <location>
        <begin position="1"/>
        <end position="19"/>
    </location>
</feature>
<sequence>MLRSISTILVLIFTVPAFAQIQAVDIYSVKQLSQLIHQNRYLQQVKLDDCQLVEDIEARAEVLKEPLYQFLWGEMLLTGTCVQQDSRRGMTQLTASANQGSNEALFRLARYYDEGERVIENNETAVKYALPAASGGYIPAQMLLVKLLNEGYGSPFDYEHSYRLLYHNVFDNQASKVKAEKLLKQLATKMPASIVKRAQKRR</sequence>
<dbReference type="InterPro" id="IPR050767">
    <property type="entry name" value="Sel1_AlgK"/>
</dbReference>
<protein>
    <submittedName>
        <fullName evidence="2">Sel1 repeat family protein</fullName>
    </submittedName>
</protein>
<evidence type="ECO:0000313" key="2">
    <source>
        <dbReference type="EMBL" id="RLV59982.1"/>
    </source>
</evidence>
<dbReference type="InterPro" id="IPR011990">
    <property type="entry name" value="TPR-like_helical_dom_sf"/>
</dbReference>
<dbReference type="RefSeq" id="WP_121838726.1">
    <property type="nucleotide sequence ID" value="NZ_ML014772.1"/>
</dbReference>
<keyword evidence="1" id="KW-0732">Signal</keyword>
<feature type="chain" id="PRO_5017944054" evidence="1">
    <location>
        <begin position="20"/>
        <end position="202"/>
    </location>
</feature>
<dbReference type="Proteomes" id="UP000281474">
    <property type="component" value="Unassembled WGS sequence"/>
</dbReference>
<comment type="caution">
    <text evidence="2">The sequence shown here is derived from an EMBL/GenBank/DDBJ whole genome shotgun (WGS) entry which is preliminary data.</text>
</comment>
<dbReference type="Gene3D" id="1.25.40.10">
    <property type="entry name" value="Tetratricopeptide repeat domain"/>
    <property type="match status" value="1"/>
</dbReference>
<proteinExistence type="predicted"/>
<dbReference type="EMBL" id="QZEI01000023">
    <property type="protein sequence ID" value="RLV59982.1"/>
    <property type="molecule type" value="Genomic_DNA"/>
</dbReference>
<keyword evidence="3" id="KW-1185">Reference proteome</keyword>
<reference evidence="2 3" key="1">
    <citation type="submission" date="2018-09" db="EMBL/GenBank/DDBJ databases">
        <title>Phylogeny of the Shewanellaceae, and recommendation for two new genera, Pseudoshewanella and Parashewanella.</title>
        <authorList>
            <person name="Wang G."/>
        </authorList>
    </citation>
    <scope>NUCLEOTIDE SEQUENCE [LARGE SCALE GENOMIC DNA]</scope>
    <source>
        <strain evidence="2 3">C51</strain>
    </source>
</reference>
<dbReference type="PANTHER" id="PTHR11102">
    <property type="entry name" value="SEL-1-LIKE PROTEIN"/>
    <property type="match status" value="1"/>
</dbReference>
<dbReference type="AlphaFoldDB" id="A0A3L8Q0R5"/>
<gene>
    <name evidence="2" type="ORF">D5018_09260</name>
</gene>